<gene>
    <name evidence="1" type="ORF">GCM10023321_73000</name>
</gene>
<accession>A0ABP9R7L1</accession>
<evidence type="ECO:0000313" key="2">
    <source>
        <dbReference type="Proteomes" id="UP001428817"/>
    </source>
</evidence>
<dbReference type="Proteomes" id="UP001428817">
    <property type="component" value="Unassembled WGS sequence"/>
</dbReference>
<comment type="caution">
    <text evidence="1">The sequence shown here is derived from an EMBL/GenBank/DDBJ whole genome shotgun (WGS) entry which is preliminary data.</text>
</comment>
<name>A0ABP9R7L1_9PSEU</name>
<dbReference type="EMBL" id="BAABJP010000052">
    <property type="protein sequence ID" value="GAA5172737.1"/>
    <property type="molecule type" value="Genomic_DNA"/>
</dbReference>
<dbReference type="RefSeq" id="WP_185063160.1">
    <property type="nucleotide sequence ID" value="NZ_BAABJP010000052.1"/>
</dbReference>
<sequence>MSTFTYTRPVRSHPALTYLRLADLVCQRLAEFGVDCAPLIWLCRELGVSETELRATMDYALHLGIQPTRAGELVYCLPHQPIAAGFLPEYRRGRMRLRLPGRGLRSPLLIIGRRVGPAPDGEATLGAGELGYTVSRLTSMAGTWLPASPDPARFLFELMAEAWRHADGTHQLGGLGIHRASFQAPIAAGSGVSGDATNRLELVTNRRGKGHELVNLYPIPARGVDR</sequence>
<organism evidence="1 2">
    <name type="scientific">Pseudonocardia eucalypti</name>
    <dbReference type="NCBI Taxonomy" id="648755"/>
    <lineage>
        <taxon>Bacteria</taxon>
        <taxon>Bacillati</taxon>
        <taxon>Actinomycetota</taxon>
        <taxon>Actinomycetes</taxon>
        <taxon>Pseudonocardiales</taxon>
        <taxon>Pseudonocardiaceae</taxon>
        <taxon>Pseudonocardia</taxon>
    </lineage>
</organism>
<keyword evidence="2" id="KW-1185">Reference proteome</keyword>
<protein>
    <submittedName>
        <fullName evidence="1">Uncharacterized protein</fullName>
    </submittedName>
</protein>
<evidence type="ECO:0000313" key="1">
    <source>
        <dbReference type="EMBL" id="GAA5172737.1"/>
    </source>
</evidence>
<proteinExistence type="predicted"/>
<reference evidence="2" key="1">
    <citation type="journal article" date="2019" name="Int. J. Syst. Evol. Microbiol.">
        <title>The Global Catalogue of Microorganisms (GCM) 10K type strain sequencing project: providing services to taxonomists for standard genome sequencing and annotation.</title>
        <authorList>
            <consortium name="The Broad Institute Genomics Platform"/>
            <consortium name="The Broad Institute Genome Sequencing Center for Infectious Disease"/>
            <person name="Wu L."/>
            <person name="Ma J."/>
        </authorList>
    </citation>
    <scope>NUCLEOTIDE SEQUENCE [LARGE SCALE GENOMIC DNA]</scope>
    <source>
        <strain evidence="2">JCM 18303</strain>
    </source>
</reference>